<comment type="caution">
    <text evidence="5">The sequence shown here is derived from an EMBL/GenBank/DDBJ whole genome shotgun (WGS) entry which is preliminary data.</text>
</comment>
<organism evidence="5 6">
    <name type="scientific">Bacillus mesophilus</name>
    <dbReference type="NCBI Taxonomy" id="1808955"/>
    <lineage>
        <taxon>Bacteria</taxon>
        <taxon>Bacillati</taxon>
        <taxon>Bacillota</taxon>
        <taxon>Bacilli</taxon>
        <taxon>Bacillales</taxon>
        <taxon>Bacillaceae</taxon>
        <taxon>Bacillus</taxon>
    </lineage>
</organism>
<comment type="similarity">
    <text evidence="1 3">Belongs to the 5'(3')-deoxyribonucleotidase family.</text>
</comment>
<dbReference type="InterPro" id="IPR009206">
    <property type="entry name" value="Nucleotidase_putative"/>
</dbReference>
<gene>
    <name evidence="5" type="ORF">G4D63_07730</name>
</gene>
<proteinExistence type="inferred from homology"/>
<dbReference type="AlphaFoldDB" id="A0A6M0Q5T7"/>
<dbReference type="EC" id="3.1.3.-" evidence="3"/>
<dbReference type="Gene3D" id="3.40.50.1000">
    <property type="entry name" value="HAD superfamily/HAD-like"/>
    <property type="match status" value="1"/>
</dbReference>
<dbReference type="InterPro" id="IPR023214">
    <property type="entry name" value="HAD_sf"/>
</dbReference>
<evidence type="ECO:0000313" key="6">
    <source>
        <dbReference type="Proteomes" id="UP000481043"/>
    </source>
</evidence>
<reference evidence="5 6" key="1">
    <citation type="submission" date="2020-02" db="EMBL/GenBank/DDBJ databases">
        <title>Bacillus aquiflavi sp. nov., isolated from yellow water of strong flavor Chinese baijiu in Yibin region of China.</title>
        <authorList>
            <person name="Xie J."/>
        </authorList>
    </citation>
    <scope>NUCLEOTIDE SEQUENCE [LARGE SCALE GENOMIC DNA]</scope>
    <source>
        <strain evidence="5 6">SA4</strain>
    </source>
</reference>
<dbReference type="Proteomes" id="UP000481043">
    <property type="component" value="Unassembled WGS sequence"/>
</dbReference>
<sequence length="192" mass="22554">MQKRKLGIDIDGTITCPTSFIPYINKSFNLKLSLKDLTVYDLSSIIGISSSEFNTWMKANEPDIYSNAKMIDEHVMSVLNTWSTAHQLIYISARNNQYFDVTQTWFTQREVPFHHIELIGKHDKLDAVKRHGIEVFFEDKHDNACEISEECNIPVILFNTPYNQDPVPKNVYRMNSWQEAQIWVDRYFHDMK</sequence>
<dbReference type="InterPro" id="IPR010708">
    <property type="entry name" value="5'(3')-deoxyribonucleotidase"/>
</dbReference>
<feature type="active site" description="Proton donor" evidence="4">
    <location>
        <position position="11"/>
    </location>
</feature>
<name>A0A6M0Q5T7_9BACI</name>
<dbReference type="InterPro" id="IPR036412">
    <property type="entry name" value="HAD-like_sf"/>
</dbReference>
<evidence type="ECO:0000256" key="2">
    <source>
        <dbReference type="ARBA" id="ARBA00022801"/>
    </source>
</evidence>
<dbReference type="Pfam" id="PF06941">
    <property type="entry name" value="NT5C"/>
    <property type="match status" value="1"/>
</dbReference>
<evidence type="ECO:0000313" key="5">
    <source>
        <dbReference type="EMBL" id="NEY71634.1"/>
    </source>
</evidence>
<evidence type="ECO:0000256" key="3">
    <source>
        <dbReference type="PIRNR" id="PIRNR021362"/>
    </source>
</evidence>
<dbReference type="GO" id="GO:0008253">
    <property type="term" value="F:5'-nucleotidase activity"/>
    <property type="evidence" value="ECO:0007669"/>
    <property type="project" value="InterPro"/>
</dbReference>
<dbReference type="PANTHER" id="PTHR35134">
    <property type="entry name" value="NUCLEOTIDASE YQFW-RELATED"/>
    <property type="match status" value="1"/>
</dbReference>
<feature type="active site" description="Nucleophile" evidence="4">
    <location>
        <position position="9"/>
    </location>
</feature>
<keyword evidence="2 3" id="KW-0378">Hydrolase</keyword>
<accession>A0A6M0Q5T7</accession>
<dbReference type="InterPro" id="IPR052419">
    <property type="entry name" value="5_3-deoxyribonucleotidase-like"/>
</dbReference>
<dbReference type="EMBL" id="JAAIWM010000002">
    <property type="protein sequence ID" value="NEY71634.1"/>
    <property type="molecule type" value="Genomic_DNA"/>
</dbReference>
<keyword evidence="6" id="KW-1185">Reference proteome</keyword>
<dbReference type="PIRSF" id="PIRSF021362">
    <property type="entry name" value="UCP021362_HAD"/>
    <property type="match status" value="1"/>
</dbReference>
<evidence type="ECO:0000256" key="4">
    <source>
        <dbReference type="PIRSR" id="PIRSR610708-1"/>
    </source>
</evidence>
<dbReference type="RefSeq" id="WP_163179072.1">
    <property type="nucleotide sequence ID" value="NZ_JAAIWM010000002.1"/>
</dbReference>
<dbReference type="PANTHER" id="PTHR35134:SF2">
    <property type="entry name" value="NUCLEOTIDASE YQFW-RELATED"/>
    <property type="match status" value="1"/>
</dbReference>
<dbReference type="SUPFAM" id="SSF56784">
    <property type="entry name" value="HAD-like"/>
    <property type="match status" value="1"/>
</dbReference>
<dbReference type="GO" id="GO:0009264">
    <property type="term" value="P:deoxyribonucleotide catabolic process"/>
    <property type="evidence" value="ECO:0007669"/>
    <property type="project" value="InterPro"/>
</dbReference>
<protein>
    <recommendedName>
        <fullName evidence="3">Nucleotidase</fullName>
        <ecNumber evidence="3">3.1.3.-</ecNumber>
    </recommendedName>
</protein>
<evidence type="ECO:0000256" key="1">
    <source>
        <dbReference type="ARBA" id="ARBA00009589"/>
    </source>
</evidence>